<organism evidence="3 4">
    <name type="scientific">Staphylococcus aureus</name>
    <dbReference type="NCBI Taxonomy" id="1280"/>
    <lineage>
        <taxon>Bacteria</taxon>
        <taxon>Bacillati</taxon>
        <taxon>Bacillota</taxon>
        <taxon>Bacilli</taxon>
        <taxon>Bacillales</taxon>
        <taxon>Staphylococcaceae</taxon>
        <taxon>Staphylococcus</taxon>
    </lineage>
</organism>
<dbReference type="EMBL" id="JAIUEN010000084">
    <property type="protein sequence ID" value="MCE3362752.1"/>
    <property type="molecule type" value="Genomic_DNA"/>
</dbReference>
<dbReference type="Pfam" id="PF01370">
    <property type="entry name" value="Epimerase"/>
    <property type="match status" value="1"/>
</dbReference>
<evidence type="ECO:0000256" key="1">
    <source>
        <dbReference type="ARBA" id="ARBA00007637"/>
    </source>
</evidence>
<dbReference type="InterPro" id="IPR001509">
    <property type="entry name" value="Epimerase_deHydtase"/>
</dbReference>
<accession>A0AAW4Y927</accession>
<sequence>MKILITGGAGFIGSHIAEYFVEHYNDVYIIDNLVSGYRENVDFIKDENFFNIDVTNYTEVNELIETYQFDVIIHLAAMVSVVETVEKPEQSNKVNIDAVLNILQACREKNPGIKKIIFASSAAVYGNEKSLPKSTHSPIQPESPYAIQKYCGEQYVKLYSSLYNLPTVSLRFFNVYGPKQDPKSQYSGVLSIIKSAFEKDEIFNLYGDGKQTRDFVYVKDVVQAVKIVLENEGCNGGVYNVGTGTATSLLTIIDTFSKLINKQIEINYLNSRKGDVKYSYADITELKAFGYTPMYSIGKGLNEYLEYSNRFIN</sequence>
<dbReference type="RefSeq" id="WP_000697851.1">
    <property type="nucleotide sequence ID" value="NZ_BDYS01000017.1"/>
</dbReference>
<dbReference type="InterPro" id="IPR036291">
    <property type="entry name" value="NAD(P)-bd_dom_sf"/>
</dbReference>
<dbReference type="Gene3D" id="3.40.50.720">
    <property type="entry name" value="NAD(P)-binding Rossmann-like Domain"/>
    <property type="match status" value="1"/>
</dbReference>
<comment type="caution">
    <text evidence="3">The sequence shown here is derived from an EMBL/GenBank/DDBJ whole genome shotgun (WGS) entry which is preliminary data.</text>
</comment>
<comment type="similarity">
    <text evidence="1">Belongs to the NAD(P)-dependent epimerase/dehydratase family.</text>
</comment>
<dbReference type="Proteomes" id="UP001200271">
    <property type="component" value="Unassembled WGS sequence"/>
</dbReference>
<proteinExistence type="inferred from homology"/>
<reference evidence="3" key="2">
    <citation type="submission" date="2023-08" db="EMBL/GenBank/DDBJ databases">
        <authorList>
            <person name="Zhao H."/>
            <person name="Wang X."/>
        </authorList>
    </citation>
    <scope>NUCLEOTIDE SEQUENCE</scope>
    <source>
        <strain evidence="3">NC-4</strain>
    </source>
</reference>
<name>A0AAW4Y927_STAAU</name>
<dbReference type="AlphaFoldDB" id="A0AAW4Y927"/>
<dbReference type="Gene3D" id="3.90.25.10">
    <property type="entry name" value="UDP-galactose 4-epimerase, domain 1"/>
    <property type="match status" value="1"/>
</dbReference>
<reference evidence="3" key="1">
    <citation type="journal article" date="2021" name="Front Med (Lausanne)">
        <title>The Prevalence and Determinants of Fusidic Acid Resistance Among Methicillin-Resistant Staphylococcus aureus Clinical Isolates in China.</title>
        <authorList>
            <person name="Zhao H."/>
            <person name="Wang X."/>
            <person name="Wang B."/>
            <person name="Xu Y."/>
            <person name="Rao L."/>
            <person name="Wan B."/>
            <person name="Guo Y."/>
            <person name="Wu X."/>
            <person name="Yu J."/>
            <person name="Chen L."/>
            <person name="Li M."/>
            <person name="Yu F."/>
        </authorList>
    </citation>
    <scope>NUCLEOTIDE SEQUENCE</scope>
    <source>
        <strain evidence="3">NC-4</strain>
    </source>
</reference>
<evidence type="ECO:0000259" key="2">
    <source>
        <dbReference type="Pfam" id="PF01370"/>
    </source>
</evidence>
<protein>
    <submittedName>
        <fullName evidence="3">SDR family NAD(P)-dependent oxidoreductase</fullName>
    </submittedName>
</protein>
<evidence type="ECO:0000313" key="4">
    <source>
        <dbReference type="Proteomes" id="UP001200271"/>
    </source>
</evidence>
<dbReference type="PANTHER" id="PTHR43000">
    <property type="entry name" value="DTDP-D-GLUCOSE 4,6-DEHYDRATASE-RELATED"/>
    <property type="match status" value="1"/>
</dbReference>
<evidence type="ECO:0000313" key="3">
    <source>
        <dbReference type="EMBL" id="MCE3362752.1"/>
    </source>
</evidence>
<feature type="domain" description="NAD-dependent epimerase/dehydratase" evidence="2">
    <location>
        <begin position="3"/>
        <end position="242"/>
    </location>
</feature>
<dbReference type="SUPFAM" id="SSF51735">
    <property type="entry name" value="NAD(P)-binding Rossmann-fold domains"/>
    <property type="match status" value="1"/>
</dbReference>
<gene>
    <name evidence="3" type="ORF">LB359_10460</name>
</gene>